<gene>
    <name evidence="3" type="ORF">ABID19_001553</name>
</gene>
<dbReference type="Proteomes" id="UP001549204">
    <property type="component" value="Unassembled WGS sequence"/>
</dbReference>
<organism evidence="3 4">
    <name type="scientific">Mesorhizobium robiniae</name>
    <dbReference type="NCBI Taxonomy" id="559315"/>
    <lineage>
        <taxon>Bacteria</taxon>
        <taxon>Pseudomonadati</taxon>
        <taxon>Pseudomonadota</taxon>
        <taxon>Alphaproteobacteria</taxon>
        <taxon>Hyphomicrobiales</taxon>
        <taxon>Phyllobacteriaceae</taxon>
        <taxon>Mesorhizobium</taxon>
    </lineage>
</organism>
<proteinExistence type="predicted"/>
<evidence type="ECO:0000256" key="1">
    <source>
        <dbReference type="SAM" id="Coils"/>
    </source>
</evidence>
<evidence type="ECO:0000313" key="3">
    <source>
        <dbReference type="EMBL" id="MET3578536.1"/>
    </source>
</evidence>
<comment type="caution">
    <text evidence="3">The sequence shown here is derived from an EMBL/GenBank/DDBJ whole genome shotgun (WGS) entry which is preliminary data.</text>
</comment>
<feature type="coiled-coil region" evidence="1">
    <location>
        <begin position="7"/>
        <end position="41"/>
    </location>
</feature>
<feature type="region of interest" description="Disordered" evidence="2">
    <location>
        <begin position="148"/>
        <end position="173"/>
    </location>
</feature>
<evidence type="ECO:0000256" key="2">
    <source>
        <dbReference type="SAM" id="MobiDB-lite"/>
    </source>
</evidence>
<dbReference type="EMBL" id="JBEPMC010000002">
    <property type="protein sequence ID" value="MET3578536.1"/>
    <property type="molecule type" value="Genomic_DNA"/>
</dbReference>
<dbReference type="RefSeq" id="WP_354489324.1">
    <property type="nucleotide sequence ID" value="NZ_JBEPMC010000002.1"/>
</dbReference>
<feature type="compositionally biased region" description="Polar residues" evidence="2">
    <location>
        <begin position="163"/>
        <end position="173"/>
    </location>
</feature>
<name>A0ABV2GJR8_9HYPH</name>
<accession>A0ABV2GJR8</accession>
<sequence>MSDMIDIETIRRKRADLVDQREKLVAKIARLETEIAELNVTERTVAKLMGLTAPATVSHVLPETGRTTKPNDLPPMPTMITEALVVHYRQGRRGLTPSEIRDEIAKRYWPEVTAEAVGPIAWRMMKRDELEKTPDGLYTLPKDKASALDAEASEVTDELPGSSIESQSDLLNG</sequence>
<evidence type="ECO:0008006" key="5">
    <source>
        <dbReference type="Google" id="ProtNLM"/>
    </source>
</evidence>
<keyword evidence="4" id="KW-1185">Reference proteome</keyword>
<keyword evidence="1" id="KW-0175">Coiled coil</keyword>
<reference evidence="3 4" key="1">
    <citation type="submission" date="2024-06" db="EMBL/GenBank/DDBJ databases">
        <title>Genomic Encyclopedia of Type Strains, Phase IV (KMG-IV): sequencing the most valuable type-strain genomes for metagenomic binning, comparative biology and taxonomic classification.</title>
        <authorList>
            <person name="Goeker M."/>
        </authorList>
    </citation>
    <scope>NUCLEOTIDE SEQUENCE [LARGE SCALE GENOMIC DNA]</scope>
    <source>
        <strain evidence="3 4">DSM 100022</strain>
    </source>
</reference>
<protein>
    <recommendedName>
        <fullName evidence="5">HTH HARE-type domain-containing protein</fullName>
    </recommendedName>
</protein>
<evidence type="ECO:0000313" key="4">
    <source>
        <dbReference type="Proteomes" id="UP001549204"/>
    </source>
</evidence>